<keyword evidence="7" id="KW-1185">Reference proteome</keyword>
<keyword evidence="4" id="KW-1133">Transmembrane helix</keyword>
<dbReference type="InterPro" id="IPR026055">
    <property type="entry name" value="FAR"/>
</dbReference>
<feature type="domain" description="Thioester reductase (TE)" evidence="6">
    <location>
        <begin position="58"/>
        <end position="135"/>
    </location>
</feature>
<dbReference type="PANTHER" id="PTHR11011">
    <property type="entry name" value="MALE STERILITY PROTEIN 2-RELATED"/>
    <property type="match status" value="1"/>
</dbReference>
<dbReference type="GO" id="GO:0035336">
    <property type="term" value="P:long-chain fatty-acyl-CoA metabolic process"/>
    <property type="evidence" value="ECO:0007669"/>
    <property type="project" value="TreeGrafter"/>
</dbReference>
<accession>A0AAJ7RZL7</accession>
<dbReference type="RefSeq" id="XP_026668666.1">
    <property type="nucleotide sequence ID" value="XM_026812865.1"/>
</dbReference>
<dbReference type="EC" id="1.2.1.84" evidence="4"/>
<comment type="similarity">
    <text evidence="1 4">Belongs to the fatty acyl-CoA reductase family.</text>
</comment>
<dbReference type="InterPro" id="IPR036291">
    <property type="entry name" value="NAD(P)-bd_dom_sf"/>
</dbReference>
<dbReference type="GO" id="GO:0005777">
    <property type="term" value="C:peroxisome"/>
    <property type="evidence" value="ECO:0007669"/>
    <property type="project" value="TreeGrafter"/>
</dbReference>
<evidence type="ECO:0000256" key="2">
    <source>
        <dbReference type="ARBA" id="ARBA00022516"/>
    </source>
</evidence>
<sequence>MNVTSDSKKSDGQIRNFYARKHVFLTGCTGFDGSLILEKLLRTCTDIGNVYIMTREKKAVAEGVVEDFAKQSSLPCIIYRPSIIIIAIREPYRGWIDTKYGPVVLLALQAFGLLHVVPAEPGVISDYIPVDLATNGLLSAIWDYTVNRETNEPQEYNCGSSDWNPMRFHTDCPKYTKSIEKYPSSKIVWYPFMFLVGNIYVFLVLHVLFHVLPAIIADVVLMIQSKKPKALKVVSKATVQVRALYYFISTSWIITADKLKSVMNRMDVTDLEEFSFDMTLIDWVEVSEVLALNARKIVKGPIEAIPDASRRFQKLEVLDYTIVTLLWTLAFFFLFRIIS</sequence>
<organism evidence="7 8">
    <name type="scientific">Ceratina calcarata</name>
    <dbReference type="NCBI Taxonomy" id="156304"/>
    <lineage>
        <taxon>Eukaryota</taxon>
        <taxon>Metazoa</taxon>
        <taxon>Ecdysozoa</taxon>
        <taxon>Arthropoda</taxon>
        <taxon>Hexapoda</taxon>
        <taxon>Insecta</taxon>
        <taxon>Pterygota</taxon>
        <taxon>Neoptera</taxon>
        <taxon>Endopterygota</taxon>
        <taxon>Hymenoptera</taxon>
        <taxon>Apocrita</taxon>
        <taxon>Aculeata</taxon>
        <taxon>Apoidea</taxon>
        <taxon>Anthophila</taxon>
        <taxon>Apidae</taxon>
        <taxon>Ceratina</taxon>
        <taxon>Zadontomerus</taxon>
    </lineage>
</organism>
<keyword evidence="4" id="KW-0472">Membrane</keyword>
<keyword evidence="4" id="KW-0812">Transmembrane</keyword>
<evidence type="ECO:0000313" key="8">
    <source>
        <dbReference type="RefSeq" id="XP_026668666.1"/>
    </source>
</evidence>
<keyword evidence="2 4" id="KW-0444">Lipid biosynthesis</keyword>
<dbReference type="GO" id="GO:0102965">
    <property type="term" value="F:alcohol-forming long-chain fatty acyl-CoA reductase activity"/>
    <property type="evidence" value="ECO:0007669"/>
    <property type="project" value="UniProtKB-EC"/>
</dbReference>
<gene>
    <name evidence="8" type="primary">LOC108624104</name>
</gene>
<dbReference type="AlphaFoldDB" id="A0AAJ7RZL7"/>
<comment type="catalytic activity">
    <reaction evidence="4">
        <text>a long-chain fatty acyl-CoA + 2 NADPH + 2 H(+) = a long-chain primary fatty alcohol + 2 NADP(+) + CoA</text>
        <dbReference type="Rhea" id="RHEA:52716"/>
        <dbReference type="ChEBI" id="CHEBI:15378"/>
        <dbReference type="ChEBI" id="CHEBI:57287"/>
        <dbReference type="ChEBI" id="CHEBI:57783"/>
        <dbReference type="ChEBI" id="CHEBI:58349"/>
        <dbReference type="ChEBI" id="CHEBI:77396"/>
        <dbReference type="ChEBI" id="CHEBI:83139"/>
        <dbReference type="EC" id="1.2.1.84"/>
    </reaction>
</comment>
<protein>
    <recommendedName>
        <fullName evidence="4">Fatty acyl-CoA reductase</fullName>
        <ecNumber evidence="4">1.2.1.84</ecNumber>
    </recommendedName>
</protein>
<evidence type="ECO:0000256" key="1">
    <source>
        <dbReference type="ARBA" id="ARBA00005928"/>
    </source>
</evidence>
<evidence type="ECO:0000259" key="5">
    <source>
        <dbReference type="Pfam" id="PF03015"/>
    </source>
</evidence>
<keyword evidence="4" id="KW-0560">Oxidoreductase</keyword>
<dbReference type="KEGG" id="ccal:108624104"/>
<reference evidence="8" key="1">
    <citation type="submission" date="2025-08" db="UniProtKB">
        <authorList>
            <consortium name="RefSeq"/>
        </authorList>
    </citation>
    <scope>IDENTIFICATION</scope>
    <source>
        <tissue evidence="8">Whole body</tissue>
    </source>
</reference>
<evidence type="ECO:0000256" key="3">
    <source>
        <dbReference type="ARBA" id="ARBA00023098"/>
    </source>
</evidence>
<dbReference type="Gene3D" id="3.40.50.720">
    <property type="entry name" value="NAD(P)-binding Rossmann-like Domain"/>
    <property type="match status" value="2"/>
</dbReference>
<dbReference type="GO" id="GO:0080019">
    <property type="term" value="F:alcohol-forming very long-chain fatty acyl-CoA reductase activity"/>
    <property type="evidence" value="ECO:0007669"/>
    <property type="project" value="InterPro"/>
</dbReference>
<dbReference type="InterPro" id="IPR013120">
    <property type="entry name" value="FAR_NAD-bd"/>
</dbReference>
<keyword evidence="4" id="KW-0521">NADP</keyword>
<dbReference type="Pfam" id="PF03015">
    <property type="entry name" value="Sterile"/>
    <property type="match status" value="1"/>
</dbReference>
<feature type="transmembrane region" description="Helical" evidence="4">
    <location>
        <begin position="317"/>
        <end position="338"/>
    </location>
</feature>
<dbReference type="Proteomes" id="UP000694925">
    <property type="component" value="Unplaced"/>
</dbReference>
<dbReference type="SUPFAM" id="SSF51735">
    <property type="entry name" value="NAD(P)-binding Rossmann-fold domains"/>
    <property type="match status" value="1"/>
</dbReference>
<dbReference type="Pfam" id="PF07993">
    <property type="entry name" value="NAD_binding_4"/>
    <property type="match status" value="1"/>
</dbReference>
<keyword evidence="3 4" id="KW-0443">Lipid metabolism</keyword>
<dbReference type="InterPro" id="IPR033640">
    <property type="entry name" value="FAR_C"/>
</dbReference>
<name>A0AAJ7RZL7_9HYME</name>
<proteinExistence type="inferred from homology"/>
<feature type="transmembrane region" description="Helical" evidence="4">
    <location>
        <begin position="237"/>
        <end position="256"/>
    </location>
</feature>
<dbReference type="PANTHER" id="PTHR11011:SF116">
    <property type="entry name" value="FATTY ACYL-COA REDUCTASE CG5065-RELATED"/>
    <property type="match status" value="1"/>
</dbReference>
<evidence type="ECO:0000313" key="7">
    <source>
        <dbReference type="Proteomes" id="UP000694925"/>
    </source>
</evidence>
<feature type="transmembrane region" description="Helical" evidence="4">
    <location>
        <begin position="187"/>
        <end position="217"/>
    </location>
</feature>
<dbReference type="CDD" id="cd09071">
    <property type="entry name" value="FAR_C"/>
    <property type="match status" value="1"/>
</dbReference>
<feature type="domain" description="Fatty acyl-CoA reductase C-terminal" evidence="5">
    <location>
        <begin position="209"/>
        <end position="292"/>
    </location>
</feature>
<dbReference type="GeneID" id="108624104"/>
<evidence type="ECO:0000259" key="6">
    <source>
        <dbReference type="Pfam" id="PF07993"/>
    </source>
</evidence>
<comment type="function">
    <text evidence="4">Catalyzes the reduction of fatty acyl-CoA to fatty alcohols.</text>
</comment>
<evidence type="ECO:0000256" key="4">
    <source>
        <dbReference type="RuleBase" id="RU363097"/>
    </source>
</evidence>